<dbReference type="InterPro" id="IPR051824">
    <property type="entry name" value="LRR_Rcpt-Like_S/T_Kinase"/>
</dbReference>
<dbReference type="SUPFAM" id="SSF56112">
    <property type="entry name" value="Protein kinase-like (PK-like)"/>
    <property type="match status" value="1"/>
</dbReference>
<reference evidence="3 4" key="1">
    <citation type="journal article" date="2021" name="BMC Genomics">
        <title>Datura genome reveals duplications of psychoactive alkaloid biosynthetic genes and high mutation rate following tissue culture.</title>
        <authorList>
            <person name="Rajewski A."/>
            <person name="Carter-House D."/>
            <person name="Stajich J."/>
            <person name="Litt A."/>
        </authorList>
    </citation>
    <scope>NUCLEOTIDE SEQUENCE [LARGE SCALE GENOMIC DNA]</scope>
    <source>
        <strain evidence="3">AR-01</strain>
    </source>
</reference>
<comment type="subcellular location">
    <subcellularLocation>
        <location evidence="1">Membrane</location>
        <topology evidence="1">Single-pass type I membrane protein</topology>
    </subcellularLocation>
</comment>
<dbReference type="InterPro" id="IPR000719">
    <property type="entry name" value="Prot_kinase_dom"/>
</dbReference>
<proteinExistence type="predicted"/>
<evidence type="ECO:0000313" key="4">
    <source>
        <dbReference type="Proteomes" id="UP000823775"/>
    </source>
</evidence>
<protein>
    <recommendedName>
        <fullName evidence="2">Protein kinase domain-containing protein</fullName>
    </recommendedName>
</protein>
<dbReference type="Pfam" id="PF00069">
    <property type="entry name" value="Pkinase"/>
    <property type="match status" value="1"/>
</dbReference>
<comment type="caution">
    <text evidence="3">The sequence shown here is derived from an EMBL/GenBank/DDBJ whole genome shotgun (WGS) entry which is preliminary data.</text>
</comment>
<dbReference type="InterPro" id="IPR008271">
    <property type="entry name" value="Ser/Thr_kinase_AS"/>
</dbReference>
<evidence type="ECO:0000259" key="2">
    <source>
        <dbReference type="PROSITE" id="PS50011"/>
    </source>
</evidence>
<evidence type="ECO:0000313" key="3">
    <source>
        <dbReference type="EMBL" id="MCD9646095.1"/>
    </source>
</evidence>
<name>A0ABS8VJH3_DATST</name>
<organism evidence="3 4">
    <name type="scientific">Datura stramonium</name>
    <name type="common">Jimsonweed</name>
    <name type="synonym">Common thornapple</name>
    <dbReference type="NCBI Taxonomy" id="4076"/>
    <lineage>
        <taxon>Eukaryota</taxon>
        <taxon>Viridiplantae</taxon>
        <taxon>Streptophyta</taxon>
        <taxon>Embryophyta</taxon>
        <taxon>Tracheophyta</taxon>
        <taxon>Spermatophyta</taxon>
        <taxon>Magnoliopsida</taxon>
        <taxon>eudicotyledons</taxon>
        <taxon>Gunneridae</taxon>
        <taxon>Pentapetalae</taxon>
        <taxon>asterids</taxon>
        <taxon>lamiids</taxon>
        <taxon>Solanales</taxon>
        <taxon>Solanaceae</taxon>
        <taxon>Solanoideae</taxon>
        <taxon>Datureae</taxon>
        <taxon>Datura</taxon>
    </lineage>
</organism>
<dbReference type="Gene3D" id="1.10.510.10">
    <property type="entry name" value="Transferase(Phosphotransferase) domain 1"/>
    <property type="match status" value="1"/>
</dbReference>
<dbReference type="PROSITE" id="PS50011">
    <property type="entry name" value="PROTEIN_KINASE_DOM"/>
    <property type="match status" value="1"/>
</dbReference>
<sequence>MSSSAQFHAETRNLRSIIHPNIITPIDYFASKADMFLIYNYVTRGNLEEFILDKANRDFDFKLLHKIALDIALVIVHLHDQCVSRIIHSDVKPGNILLDNELNAYLSDFGYAASEMF</sequence>
<dbReference type="PROSITE" id="PS00108">
    <property type="entry name" value="PROTEIN_KINASE_ST"/>
    <property type="match status" value="1"/>
</dbReference>
<dbReference type="Proteomes" id="UP000823775">
    <property type="component" value="Unassembled WGS sequence"/>
</dbReference>
<keyword evidence="4" id="KW-1185">Reference proteome</keyword>
<dbReference type="PANTHER" id="PTHR48006:SF94">
    <property type="entry name" value="PROTEIN KINASE DOMAIN-CONTAINING PROTEIN"/>
    <property type="match status" value="1"/>
</dbReference>
<dbReference type="EMBL" id="JACEIK010004664">
    <property type="protein sequence ID" value="MCD9646095.1"/>
    <property type="molecule type" value="Genomic_DNA"/>
</dbReference>
<accession>A0ABS8VJH3</accession>
<evidence type="ECO:0000256" key="1">
    <source>
        <dbReference type="ARBA" id="ARBA00004479"/>
    </source>
</evidence>
<gene>
    <name evidence="3" type="ORF">HAX54_035621</name>
</gene>
<dbReference type="InterPro" id="IPR011009">
    <property type="entry name" value="Kinase-like_dom_sf"/>
</dbReference>
<dbReference type="PANTHER" id="PTHR48006">
    <property type="entry name" value="LEUCINE-RICH REPEAT-CONTAINING PROTEIN DDB_G0281931-RELATED"/>
    <property type="match status" value="1"/>
</dbReference>
<feature type="domain" description="Protein kinase" evidence="2">
    <location>
        <begin position="1"/>
        <end position="117"/>
    </location>
</feature>